<feature type="domain" description="Spore germination protein N-terminal" evidence="10">
    <location>
        <begin position="27"/>
        <end position="190"/>
    </location>
</feature>
<dbReference type="NCBIfam" id="TIGR02887">
    <property type="entry name" value="spore_ger_x_C"/>
    <property type="match status" value="1"/>
</dbReference>
<evidence type="ECO:0000256" key="7">
    <source>
        <dbReference type="ARBA" id="ARBA00023288"/>
    </source>
</evidence>
<dbReference type="Gene3D" id="3.30.300.210">
    <property type="entry name" value="Nutrient germinant receptor protein C, domain 3"/>
    <property type="match status" value="1"/>
</dbReference>
<keyword evidence="4 8" id="KW-0732">Signal</keyword>
<dbReference type="PANTHER" id="PTHR35789">
    <property type="entry name" value="SPORE GERMINATION PROTEIN B3"/>
    <property type="match status" value="1"/>
</dbReference>
<dbReference type="RefSeq" id="WP_066263982.1">
    <property type="nucleotide sequence ID" value="NZ_JARMAB010000020.1"/>
</dbReference>
<keyword evidence="7" id="KW-0449">Lipoprotein</keyword>
<dbReference type="InterPro" id="IPR046953">
    <property type="entry name" value="Spore_GerAC-like_C"/>
</dbReference>
<dbReference type="Proteomes" id="UP001341444">
    <property type="component" value="Unassembled WGS sequence"/>
</dbReference>
<evidence type="ECO:0000259" key="9">
    <source>
        <dbReference type="Pfam" id="PF05504"/>
    </source>
</evidence>
<keyword evidence="6" id="KW-0564">Palmitate</keyword>
<comment type="similarity">
    <text evidence="2">Belongs to the GerABKC lipoprotein family.</text>
</comment>
<comment type="subcellular location">
    <subcellularLocation>
        <location evidence="1">Membrane</location>
        <topology evidence="1">Lipid-anchor</topology>
    </subcellularLocation>
</comment>
<dbReference type="Pfam" id="PF05504">
    <property type="entry name" value="Spore_GerAC"/>
    <property type="match status" value="1"/>
</dbReference>
<evidence type="ECO:0000256" key="1">
    <source>
        <dbReference type="ARBA" id="ARBA00004635"/>
    </source>
</evidence>
<keyword evidence="5" id="KW-0472">Membrane</keyword>
<organism evidence="11 12">
    <name type="scientific">Heyndrickxia acidicola</name>
    <dbReference type="NCBI Taxonomy" id="209389"/>
    <lineage>
        <taxon>Bacteria</taxon>
        <taxon>Bacillati</taxon>
        <taxon>Bacillota</taxon>
        <taxon>Bacilli</taxon>
        <taxon>Bacillales</taxon>
        <taxon>Bacillaceae</taxon>
        <taxon>Heyndrickxia</taxon>
    </lineage>
</organism>
<feature type="signal peptide" evidence="8">
    <location>
        <begin position="1"/>
        <end position="17"/>
    </location>
</feature>
<keyword evidence="3" id="KW-0309">Germination</keyword>
<evidence type="ECO:0000256" key="8">
    <source>
        <dbReference type="SAM" id="SignalP"/>
    </source>
</evidence>
<dbReference type="InterPro" id="IPR008844">
    <property type="entry name" value="Spore_GerAC-like"/>
</dbReference>
<evidence type="ECO:0000256" key="4">
    <source>
        <dbReference type="ARBA" id="ARBA00022729"/>
    </source>
</evidence>
<evidence type="ECO:0000313" key="12">
    <source>
        <dbReference type="Proteomes" id="UP001341444"/>
    </source>
</evidence>
<evidence type="ECO:0000256" key="5">
    <source>
        <dbReference type="ARBA" id="ARBA00023136"/>
    </source>
</evidence>
<comment type="caution">
    <text evidence="11">The sequence shown here is derived from an EMBL/GenBank/DDBJ whole genome shotgun (WGS) entry which is preliminary data.</text>
</comment>
<dbReference type="InterPro" id="IPR057336">
    <property type="entry name" value="GerAC_N"/>
</dbReference>
<reference evidence="11 12" key="1">
    <citation type="submission" date="2023-03" db="EMBL/GenBank/DDBJ databases">
        <title>Bacillus Genome Sequencing.</title>
        <authorList>
            <person name="Dunlap C."/>
        </authorList>
    </citation>
    <scope>NUCLEOTIDE SEQUENCE [LARGE SCALE GENOMIC DNA]</scope>
    <source>
        <strain evidence="11 12">B-23453</strain>
    </source>
</reference>
<evidence type="ECO:0000313" key="11">
    <source>
        <dbReference type="EMBL" id="MED1204155.1"/>
    </source>
</evidence>
<protein>
    <submittedName>
        <fullName evidence="11">Ger(X)C family spore germination protein</fullName>
    </submittedName>
</protein>
<name>A0ABU6MI13_9BACI</name>
<evidence type="ECO:0000256" key="6">
    <source>
        <dbReference type="ARBA" id="ARBA00023139"/>
    </source>
</evidence>
<dbReference type="InterPro" id="IPR038501">
    <property type="entry name" value="Spore_GerAC_C_sf"/>
</dbReference>
<evidence type="ECO:0000259" key="10">
    <source>
        <dbReference type="Pfam" id="PF25198"/>
    </source>
</evidence>
<sequence>MKSVALLVMLISIVLTAGCSSPFSENNIIEEIAPVVFWYMDEGKEGKLKISTMAPPLIKEKKYLLTREVHLLNEGTKLFNLAYYRELKPGQLRMLLINERLAKKGILSLLNTVATDPDVSQRLYLVIVDGNFDTYIKKQLVKQPNLDYFLYRMLRHYEENNQGEITVVNLHQFMKTFYSPFSYPILPVFKVDKENFTYKGTALFRHDKLIATVKNTDDQIIQLMNNNHYLKYLPIPKSSVTLGHVRSNVHMKFNPNYSSLSIKVNLTSRIEEYRGNKNILDHDELASLKKEIESYLDKQSMEFLKKMQNWDVDPLQIGTLSLNPWEKPLSEKQWSHYWKRMKINVDYHLHPEPLTNVK</sequence>
<proteinExistence type="inferred from homology"/>
<feature type="domain" description="Spore germination GerAC-like C-terminal" evidence="9">
    <location>
        <begin position="199"/>
        <end position="349"/>
    </location>
</feature>
<evidence type="ECO:0000256" key="3">
    <source>
        <dbReference type="ARBA" id="ARBA00022544"/>
    </source>
</evidence>
<dbReference type="Pfam" id="PF25198">
    <property type="entry name" value="Spore_GerAC_N"/>
    <property type="match status" value="1"/>
</dbReference>
<keyword evidence="12" id="KW-1185">Reference proteome</keyword>
<dbReference type="EMBL" id="JARMAB010000020">
    <property type="protein sequence ID" value="MED1204155.1"/>
    <property type="molecule type" value="Genomic_DNA"/>
</dbReference>
<feature type="chain" id="PRO_5045372851" evidence="8">
    <location>
        <begin position="18"/>
        <end position="358"/>
    </location>
</feature>
<dbReference type="PANTHER" id="PTHR35789:SF1">
    <property type="entry name" value="SPORE GERMINATION PROTEIN B3"/>
    <property type="match status" value="1"/>
</dbReference>
<evidence type="ECO:0000256" key="2">
    <source>
        <dbReference type="ARBA" id="ARBA00007886"/>
    </source>
</evidence>
<accession>A0ABU6MI13</accession>
<gene>
    <name evidence="11" type="ORF">P4T90_13970</name>
</gene>
<dbReference type="PROSITE" id="PS51257">
    <property type="entry name" value="PROKAR_LIPOPROTEIN"/>
    <property type="match status" value="1"/>
</dbReference>